<evidence type="ECO:0000256" key="1">
    <source>
        <dbReference type="ARBA" id="ARBA00004141"/>
    </source>
</evidence>
<keyword evidence="3 5" id="KW-1133">Transmembrane helix</keyword>
<dbReference type="STRING" id="1348662.CARG_08920"/>
<dbReference type="KEGG" id="caz:CARG_08920"/>
<dbReference type="InterPro" id="IPR049453">
    <property type="entry name" value="Memb_transporter_dom"/>
</dbReference>
<evidence type="ECO:0000259" key="6">
    <source>
        <dbReference type="Pfam" id="PF13515"/>
    </source>
</evidence>
<keyword evidence="4 5" id="KW-0472">Membrane</keyword>
<accession>U3GZY4</accession>
<sequence length="380" mass="40565">MPTMGLHYAPNLITTRWQRLKASLFPILQVGVAAGFANLIAVHLFSHHQPFFAPMAAVIVLGLTGGDRLRRAVELNIGVSLGVGVGDLFVGHFGTGWWQMPLLVMASLAVAVFLDKGPLMATQAALGSVLIATIMPPGTSGGSGRMLDAFVGGFIGVIVIALMPTSPLKGGRMEISKVLALTASTLAEVAAAIPEQDAERIQKALKKARGSQANINSMIAAAKEGEESVAVSPLLWRHKRRIKSLVRILNPVDNAMRNTRVLSRRALTLVEDHDTVSKEQLWIISSLADVAGQLAELYTKSGDLDEHVAIPELVRRLRELGARAGLEVAEGGVLTAQVILAQSRSIIVDLLQVCGMSRYSAVAVLQPTSEHPAMPPEVRD</sequence>
<feature type="transmembrane region" description="Helical" evidence="5">
    <location>
        <begin position="121"/>
        <end position="139"/>
    </location>
</feature>
<organism evidence="7 8">
    <name type="scientific">Corynebacterium argentoratense DSM 44202</name>
    <dbReference type="NCBI Taxonomy" id="1348662"/>
    <lineage>
        <taxon>Bacteria</taxon>
        <taxon>Bacillati</taxon>
        <taxon>Actinomycetota</taxon>
        <taxon>Actinomycetes</taxon>
        <taxon>Mycobacteriales</taxon>
        <taxon>Corynebacteriaceae</taxon>
        <taxon>Corynebacterium</taxon>
    </lineage>
</organism>
<protein>
    <recommendedName>
        <fullName evidence="6">Integral membrane bound transporter domain-containing protein</fullName>
    </recommendedName>
</protein>
<dbReference type="EMBL" id="CP006365">
    <property type="protein sequence ID" value="AGU15882.1"/>
    <property type="molecule type" value="Genomic_DNA"/>
</dbReference>
<feature type="transmembrane region" description="Helical" evidence="5">
    <location>
        <begin position="73"/>
        <end position="90"/>
    </location>
</feature>
<dbReference type="Pfam" id="PF13515">
    <property type="entry name" value="FUSC_2"/>
    <property type="match status" value="1"/>
</dbReference>
<dbReference type="RefSeq" id="WP_021012277.1">
    <property type="nucleotide sequence ID" value="NC_022198.1"/>
</dbReference>
<name>U3GZY4_9CORY</name>
<reference evidence="7 8" key="1">
    <citation type="journal article" date="2013" name="Genome Announc.">
        <title>Whole-Genome Sequence of the Clinical Strain Corynebacterium argentoratense DSM 44202, Isolated from a Human Throat Specimen.</title>
        <authorList>
            <person name="Bomholt C."/>
            <person name="Glaub A."/>
            <person name="Gravermann K."/>
            <person name="Albersmeier A."/>
            <person name="Brinkrolf K."/>
            <person name="Ruckert C."/>
            <person name="Tauch A."/>
        </authorList>
    </citation>
    <scope>NUCLEOTIDE SEQUENCE [LARGE SCALE GENOMIC DNA]</scope>
    <source>
        <strain evidence="7">DSM 44202</strain>
    </source>
</reference>
<evidence type="ECO:0000313" key="7">
    <source>
        <dbReference type="EMBL" id="AGU15882.1"/>
    </source>
</evidence>
<keyword evidence="8" id="KW-1185">Reference proteome</keyword>
<comment type="subcellular location">
    <subcellularLocation>
        <location evidence="1">Membrane</location>
        <topology evidence="1">Multi-pass membrane protein</topology>
    </subcellularLocation>
</comment>
<dbReference type="HOGENOM" id="CLU_046662_0_0_11"/>
<gene>
    <name evidence="7" type="ORF">CARG_08920</name>
</gene>
<evidence type="ECO:0000256" key="3">
    <source>
        <dbReference type="ARBA" id="ARBA00022989"/>
    </source>
</evidence>
<dbReference type="AlphaFoldDB" id="U3GZY4"/>
<dbReference type="OrthoDB" id="5198202at2"/>
<evidence type="ECO:0000256" key="2">
    <source>
        <dbReference type="ARBA" id="ARBA00022692"/>
    </source>
</evidence>
<feature type="transmembrane region" description="Helical" evidence="5">
    <location>
        <begin position="51"/>
        <end position="66"/>
    </location>
</feature>
<feature type="domain" description="Integral membrane bound transporter" evidence="6">
    <location>
        <begin position="40"/>
        <end position="159"/>
    </location>
</feature>
<evidence type="ECO:0000256" key="4">
    <source>
        <dbReference type="ARBA" id="ARBA00023136"/>
    </source>
</evidence>
<dbReference type="eggNOG" id="COG4129">
    <property type="taxonomic scope" value="Bacteria"/>
</dbReference>
<evidence type="ECO:0000256" key="5">
    <source>
        <dbReference type="SAM" id="Phobius"/>
    </source>
</evidence>
<dbReference type="Proteomes" id="UP000016943">
    <property type="component" value="Chromosome"/>
</dbReference>
<feature type="transmembrane region" description="Helical" evidence="5">
    <location>
        <begin position="24"/>
        <end position="45"/>
    </location>
</feature>
<proteinExistence type="predicted"/>
<feature type="transmembrane region" description="Helical" evidence="5">
    <location>
        <begin position="145"/>
        <end position="163"/>
    </location>
</feature>
<keyword evidence="2 5" id="KW-0812">Transmembrane</keyword>
<dbReference type="PATRIC" id="fig|1348662.3.peg.1761"/>
<dbReference type="GO" id="GO:0016020">
    <property type="term" value="C:membrane"/>
    <property type="evidence" value="ECO:0007669"/>
    <property type="project" value="UniProtKB-SubCell"/>
</dbReference>
<dbReference type="GeneID" id="78250515"/>
<evidence type="ECO:0000313" key="8">
    <source>
        <dbReference type="Proteomes" id="UP000016943"/>
    </source>
</evidence>